<comment type="caution">
    <text evidence="6">The sequence shown here is derived from an EMBL/GenBank/DDBJ whole genome shotgun (WGS) entry which is preliminary data.</text>
</comment>
<dbReference type="InterPro" id="IPR041694">
    <property type="entry name" value="ADH_N_2"/>
</dbReference>
<dbReference type="InterPro" id="IPR045010">
    <property type="entry name" value="MDR_fam"/>
</dbReference>
<dbReference type="FunFam" id="3.40.50.720:FF:000121">
    <property type="entry name" value="Prostaglandin reductase 2"/>
    <property type="match status" value="1"/>
</dbReference>
<keyword evidence="7" id="KW-1185">Reference proteome</keyword>
<dbReference type="Gene3D" id="3.40.50.720">
    <property type="entry name" value="NAD(P)-binding Rossmann-like Domain"/>
    <property type="match status" value="1"/>
</dbReference>
<keyword evidence="2" id="KW-0560">Oxidoreductase</keyword>
<evidence type="ECO:0000313" key="7">
    <source>
        <dbReference type="Proteomes" id="UP000813444"/>
    </source>
</evidence>
<dbReference type="Pfam" id="PF00107">
    <property type="entry name" value="ADH_zinc_N"/>
    <property type="match status" value="1"/>
</dbReference>
<protein>
    <recommendedName>
        <fullName evidence="3">Dehydrogenase FUB6</fullName>
    </recommendedName>
    <alternativeName>
        <fullName evidence="4">Fusaric acid biosynthesis protein 6</fullName>
    </alternativeName>
</protein>
<dbReference type="OrthoDB" id="809632at2759"/>
<dbReference type="InterPro" id="IPR013149">
    <property type="entry name" value="ADH-like_C"/>
</dbReference>
<dbReference type="PANTHER" id="PTHR43205">
    <property type="entry name" value="PROSTAGLANDIN REDUCTASE"/>
    <property type="match status" value="1"/>
</dbReference>
<dbReference type="AlphaFoldDB" id="A0A8K0SZ41"/>
<evidence type="ECO:0000259" key="5">
    <source>
        <dbReference type="SMART" id="SM00829"/>
    </source>
</evidence>
<sequence length="355" mass="38356">MSRENTSVHLAERPKADIIVGETFKYETKPAPTSADLQDGQILVEALYLSLDPAMRTYLNGQLSPPPKGGSYMPAVKIGEIMRGYTVCRVIASKSSQATPGDFVIGYTGWQEYAILPEGRFEPQAAYPNLQHPADMMSALGLTSATAWYGMDSIGKPKAGDLVVVSGAAGATGSAAGQIAKIKGATVVGIAGSDDKCRWIKEELGFDVVLNYKAPDFKDKFKEATEKGIDVYFDNVGGEILDMCLGRSNTNARFVMCGAISEYNGRNPGLRNYTKIISNRLLVQGFIIMDHPAAFPAARKELSQWIAEGKLKKTETIIKGGLRAAEQALIDLYKGANTGKMMVEIKNPDESPSKL</sequence>
<dbReference type="Gene3D" id="3.90.180.10">
    <property type="entry name" value="Medium-chain alcohol dehydrogenases, catalytic domain"/>
    <property type="match status" value="1"/>
</dbReference>
<dbReference type="CDD" id="cd05288">
    <property type="entry name" value="PGDH"/>
    <property type="match status" value="1"/>
</dbReference>
<name>A0A8K0SZ41_9HYPO</name>
<dbReference type="Pfam" id="PF16884">
    <property type="entry name" value="ADH_N_2"/>
    <property type="match status" value="1"/>
</dbReference>
<evidence type="ECO:0000256" key="4">
    <source>
        <dbReference type="ARBA" id="ARBA00083301"/>
    </source>
</evidence>
<dbReference type="SMART" id="SM00829">
    <property type="entry name" value="PKS_ER"/>
    <property type="match status" value="1"/>
</dbReference>
<gene>
    <name evidence="6" type="ORF">B0I35DRAFT_349975</name>
</gene>
<dbReference type="GO" id="GO:0016628">
    <property type="term" value="F:oxidoreductase activity, acting on the CH-CH group of donors, NAD or NADP as acceptor"/>
    <property type="evidence" value="ECO:0007669"/>
    <property type="project" value="InterPro"/>
</dbReference>
<evidence type="ECO:0000313" key="6">
    <source>
        <dbReference type="EMBL" id="KAH7322731.1"/>
    </source>
</evidence>
<organism evidence="6 7">
    <name type="scientific">Stachybotrys elegans</name>
    <dbReference type="NCBI Taxonomy" id="80388"/>
    <lineage>
        <taxon>Eukaryota</taxon>
        <taxon>Fungi</taxon>
        <taxon>Dikarya</taxon>
        <taxon>Ascomycota</taxon>
        <taxon>Pezizomycotina</taxon>
        <taxon>Sordariomycetes</taxon>
        <taxon>Hypocreomycetidae</taxon>
        <taxon>Hypocreales</taxon>
        <taxon>Stachybotryaceae</taxon>
        <taxon>Stachybotrys</taxon>
    </lineage>
</organism>
<dbReference type="InterPro" id="IPR036291">
    <property type="entry name" value="NAD(P)-bd_dom_sf"/>
</dbReference>
<dbReference type="Proteomes" id="UP000813444">
    <property type="component" value="Unassembled WGS sequence"/>
</dbReference>
<evidence type="ECO:0000256" key="1">
    <source>
        <dbReference type="ARBA" id="ARBA00004685"/>
    </source>
</evidence>
<dbReference type="PANTHER" id="PTHR43205:SF42">
    <property type="entry name" value="ALCOHOL DEHYDROGENASE, ZINC-CONTAINING (AFU_ORTHOLOGUE AFUA_7G04530)"/>
    <property type="match status" value="1"/>
</dbReference>
<dbReference type="SUPFAM" id="SSF51735">
    <property type="entry name" value="NAD(P)-binding Rossmann-fold domains"/>
    <property type="match status" value="1"/>
</dbReference>
<dbReference type="InterPro" id="IPR020843">
    <property type="entry name" value="ER"/>
</dbReference>
<feature type="domain" description="Enoyl reductase (ER)" evidence="5">
    <location>
        <begin position="21"/>
        <end position="343"/>
    </location>
</feature>
<evidence type="ECO:0000256" key="3">
    <source>
        <dbReference type="ARBA" id="ARBA00069006"/>
    </source>
</evidence>
<comment type="pathway">
    <text evidence="1">Mycotoxin biosynthesis.</text>
</comment>
<accession>A0A8K0SZ41</accession>
<dbReference type="SUPFAM" id="SSF50129">
    <property type="entry name" value="GroES-like"/>
    <property type="match status" value="1"/>
</dbReference>
<proteinExistence type="predicted"/>
<reference evidence="6" key="1">
    <citation type="journal article" date="2021" name="Nat. Commun.">
        <title>Genetic determinants of endophytism in the Arabidopsis root mycobiome.</title>
        <authorList>
            <person name="Mesny F."/>
            <person name="Miyauchi S."/>
            <person name="Thiergart T."/>
            <person name="Pickel B."/>
            <person name="Atanasova L."/>
            <person name="Karlsson M."/>
            <person name="Huettel B."/>
            <person name="Barry K.W."/>
            <person name="Haridas S."/>
            <person name="Chen C."/>
            <person name="Bauer D."/>
            <person name="Andreopoulos W."/>
            <person name="Pangilinan J."/>
            <person name="LaButti K."/>
            <person name="Riley R."/>
            <person name="Lipzen A."/>
            <person name="Clum A."/>
            <person name="Drula E."/>
            <person name="Henrissat B."/>
            <person name="Kohler A."/>
            <person name="Grigoriev I.V."/>
            <person name="Martin F.M."/>
            <person name="Hacquard S."/>
        </authorList>
    </citation>
    <scope>NUCLEOTIDE SEQUENCE</scope>
    <source>
        <strain evidence="6">MPI-CAGE-CH-0235</strain>
    </source>
</reference>
<dbReference type="InterPro" id="IPR011032">
    <property type="entry name" value="GroES-like_sf"/>
</dbReference>
<evidence type="ECO:0000256" key="2">
    <source>
        <dbReference type="ARBA" id="ARBA00023002"/>
    </source>
</evidence>
<dbReference type="EMBL" id="JAGPNK010000004">
    <property type="protein sequence ID" value="KAH7322731.1"/>
    <property type="molecule type" value="Genomic_DNA"/>
</dbReference>